<dbReference type="GO" id="GO:0005886">
    <property type="term" value="C:plasma membrane"/>
    <property type="evidence" value="ECO:0007669"/>
    <property type="project" value="UniProtKB-SubCell"/>
</dbReference>
<dbReference type="Gene3D" id="3.40.390.10">
    <property type="entry name" value="Collagenase (Catalytic Domain)"/>
    <property type="match status" value="1"/>
</dbReference>
<dbReference type="Pfam" id="PF05649">
    <property type="entry name" value="Peptidase_M13_N"/>
    <property type="match status" value="1"/>
</dbReference>
<dbReference type="InterPro" id="IPR018497">
    <property type="entry name" value="Peptidase_M13_C"/>
</dbReference>
<evidence type="ECO:0000256" key="5">
    <source>
        <dbReference type="ARBA" id="ARBA00022723"/>
    </source>
</evidence>
<dbReference type="GO" id="GO:0016485">
    <property type="term" value="P:protein processing"/>
    <property type="evidence" value="ECO:0007669"/>
    <property type="project" value="TreeGrafter"/>
</dbReference>
<dbReference type="PANTHER" id="PTHR11733:SF167">
    <property type="entry name" value="FI17812P1-RELATED"/>
    <property type="match status" value="1"/>
</dbReference>
<keyword evidence="7" id="KW-0862">Zinc</keyword>
<evidence type="ECO:0000313" key="12">
    <source>
        <dbReference type="EMBL" id="MBY14118.1"/>
    </source>
</evidence>
<accession>A0A2S2NAI4</accession>
<evidence type="ECO:0000259" key="10">
    <source>
        <dbReference type="Pfam" id="PF01431"/>
    </source>
</evidence>
<dbReference type="PROSITE" id="PS51257">
    <property type="entry name" value="PROKAR_LIPOPROTEIN"/>
    <property type="match status" value="1"/>
</dbReference>
<dbReference type="CDD" id="cd08662">
    <property type="entry name" value="M13"/>
    <property type="match status" value="1"/>
</dbReference>
<keyword evidence="8" id="KW-0482">Metalloprotease</keyword>
<dbReference type="InterPro" id="IPR024079">
    <property type="entry name" value="MetalloPept_cat_dom_sf"/>
</dbReference>
<comment type="cofactor">
    <cofactor evidence="1">
        <name>Zn(2+)</name>
        <dbReference type="ChEBI" id="CHEBI:29105"/>
    </cofactor>
</comment>
<keyword evidence="5" id="KW-0479">Metal-binding</keyword>
<dbReference type="InterPro" id="IPR042089">
    <property type="entry name" value="Peptidase_M13_dom_2"/>
</dbReference>
<dbReference type="GO" id="GO:0046872">
    <property type="term" value="F:metal ion binding"/>
    <property type="evidence" value="ECO:0007669"/>
    <property type="project" value="UniProtKB-KW"/>
</dbReference>
<comment type="similarity">
    <text evidence="3">Belongs to the peptidase M13 family.</text>
</comment>
<dbReference type="InterPro" id="IPR000718">
    <property type="entry name" value="Peptidase_M13"/>
</dbReference>
<evidence type="ECO:0000256" key="4">
    <source>
        <dbReference type="ARBA" id="ARBA00022670"/>
    </source>
</evidence>
<proteinExistence type="inferred from homology"/>
<dbReference type="PRINTS" id="PR00786">
    <property type="entry name" value="NEPRILYSIN"/>
</dbReference>
<feature type="domain" description="Peptidase M13 N-terminal" evidence="11">
    <location>
        <begin position="76"/>
        <end position="497"/>
    </location>
</feature>
<gene>
    <name evidence="12" type="primary">MME_0</name>
    <name evidence="12" type="ORF">g.162392</name>
</gene>
<keyword evidence="9" id="KW-1133">Transmembrane helix</keyword>
<evidence type="ECO:0000256" key="9">
    <source>
        <dbReference type="SAM" id="Phobius"/>
    </source>
</evidence>
<dbReference type="InterPro" id="IPR008753">
    <property type="entry name" value="Peptidase_M13_N"/>
</dbReference>
<dbReference type="EMBL" id="GGMR01001499">
    <property type="protein sequence ID" value="MBY14118.1"/>
    <property type="molecule type" value="Transcribed_RNA"/>
</dbReference>
<evidence type="ECO:0000256" key="6">
    <source>
        <dbReference type="ARBA" id="ARBA00022801"/>
    </source>
</evidence>
<dbReference type="Gene3D" id="1.10.1380.10">
    <property type="entry name" value="Neutral endopeptidase , domain2"/>
    <property type="match status" value="1"/>
</dbReference>
<keyword evidence="9" id="KW-0472">Membrane</keyword>
<evidence type="ECO:0000259" key="11">
    <source>
        <dbReference type="Pfam" id="PF05649"/>
    </source>
</evidence>
<dbReference type="GO" id="GO:0004222">
    <property type="term" value="F:metalloendopeptidase activity"/>
    <property type="evidence" value="ECO:0007669"/>
    <property type="project" value="InterPro"/>
</dbReference>
<feature type="domain" description="Peptidase M13 C-terminal" evidence="10">
    <location>
        <begin position="558"/>
        <end position="615"/>
    </location>
</feature>
<protein>
    <submittedName>
        <fullName evidence="12">Neprilysin</fullName>
    </submittedName>
</protein>
<evidence type="ECO:0000256" key="3">
    <source>
        <dbReference type="ARBA" id="ARBA00007357"/>
    </source>
</evidence>
<evidence type="ECO:0000256" key="2">
    <source>
        <dbReference type="ARBA" id="ARBA00004401"/>
    </source>
</evidence>
<feature type="transmembrane region" description="Helical" evidence="9">
    <location>
        <begin position="21"/>
        <end position="39"/>
    </location>
</feature>
<keyword evidence="6" id="KW-0378">Hydrolase</keyword>
<evidence type="ECO:0000256" key="8">
    <source>
        <dbReference type="ARBA" id="ARBA00023049"/>
    </source>
</evidence>
<keyword evidence="4" id="KW-0645">Protease</keyword>
<dbReference type="SUPFAM" id="SSF55486">
    <property type="entry name" value="Metalloproteases ('zincins'), catalytic domain"/>
    <property type="match status" value="1"/>
</dbReference>
<dbReference type="PROSITE" id="PS51885">
    <property type="entry name" value="NEPRILYSIN"/>
    <property type="match status" value="1"/>
</dbReference>
<evidence type="ECO:0000256" key="1">
    <source>
        <dbReference type="ARBA" id="ARBA00001947"/>
    </source>
</evidence>
<sequence length="624" mass="72395">MHLFDRKFQDLLRGRTVLEKWIIIFAAVLSCAFLVLAVMKIRGSGIFAAKITTCTSDECLISASTITRSMNVAVEPCDDFYEFACGKYIEELEPDKPTNWFNEKTKNISEEITEILEEMDRANDLRSLKKARRLYKSCLDTDTLNHIEYEPVFKILDMVGLPRKFPDFTAERYVNGVRFNVARTLGLIQRYLGMDIMVQLSMEVNPKNNLTTMTVGPVSAYSSKLPEPLYDYHRPKKIGQQRPFDIHTIFDDNELNKRLAMAKVEYMMKIIMSMFPNEVFDTNTLARLCVVVLTFEANLLKKDVDYEKKGEEFTTGGLRDYMYSNTTDTFGDNLFDWQSFVDHFTMDTNATWTMSDTILVRNPEYFLELQSKLIDTPLEEIQQFLWWRIVESLAIHTTNTMTQLRDKFFDEILPLPKKLTRQEFCTTVTKSILKYPIAYEFYSRHDLKDTTKKVFKMISQLQYVFKNMISESDWMDEKTKRAIFLKLDALKIGVGYPTIFETPDLLDKKFDYVKIIENEYLQTIVNIKAEEQLMTLDQLGKPETAAAKQIMTDPLEVNAFYNRLENSINIPAGILRVPFFNKGVDVVNYGAIGSIIGHEITHGFDIEGRRTYRNGRSSILTFNT</sequence>
<dbReference type="PANTHER" id="PTHR11733">
    <property type="entry name" value="ZINC METALLOPROTEASE FAMILY M13 NEPRILYSIN-RELATED"/>
    <property type="match status" value="1"/>
</dbReference>
<name>A0A2S2NAI4_SCHGA</name>
<organism evidence="12">
    <name type="scientific">Schizaphis graminum</name>
    <name type="common">Green bug aphid</name>
    <dbReference type="NCBI Taxonomy" id="13262"/>
    <lineage>
        <taxon>Eukaryota</taxon>
        <taxon>Metazoa</taxon>
        <taxon>Ecdysozoa</taxon>
        <taxon>Arthropoda</taxon>
        <taxon>Hexapoda</taxon>
        <taxon>Insecta</taxon>
        <taxon>Pterygota</taxon>
        <taxon>Neoptera</taxon>
        <taxon>Paraneoptera</taxon>
        <taxon>Hemiptera</taxon>
        <taxon>Sternorrhyncha</taxon>
        <taxon>Aphidomorpha</taxon>
        <taxon>Aphidoidea</taxon>
        <taxon>Aphididae</taxon>
        <taxon>Aphidini</taxon>
        <taxon>Schizaphis</taxon>
    </lineage>
</organism>
<dbReference type="Pfam" id="PF01431">
    <property type="entry name" value="Peptidase_M13"/>
    <property type="match status" value="1"/>
</dbReference>
<keyword evidence="9" id="KW-0812">Transmembrane</keyword>
<reference evidence="12" key="1">
    <citation type="submission" date="2018-04" db="EMBL/GenBank/DDBJ databases">
        <title>Transcriptome of Schizaphis graminum biotype I.</title>
        <authorList>
            <person name="Scully E.D."/>
            <person name="Geib S.M."/>
            <person name="Palmer N.A."/>
            <person name="Koch K."/>
            <person name="Bradshaw J."/>
            <person name="Heng-Moss T."/>
            <person name="Sarath G."/>
        </authorList>
    </citation>
    <scope>NUCLEOTIDE SEQUENCE</scope>
</reference>
<comment type="subcellular location">
    <subcellularLocation>
        <location evidence="2">Cell membrane</location>
        <topology evidence="2">Single-pass type II membrane protein</topology>
    </subcellularLocation>
</comment>
<dbReference type="AlphaFoldDB" id="A0A2S2NAI4"/>
<evidence type="ECO:0000256" key="7">
    <source>
        <dbReference type="ARBA" id="ARBA00022833"/>
    </source>
</evidence>